<dbReference type="InterPro" id="IPR013216">
    <property type="entry name" value="Methyltransf_11"/>
</dbReference>
<dbReference type="PANTHER" id="PTHR42912:SF80">
    <property type="entry name" value="METHYLTRANSFERASE DOMAIN-CONTAINING PROTEIN"/>
    <property type="match status" value="1"/>
</dbReference>
<accession>A0A2T4Z1H6</accession>
<dbReference type="InterPro" id="IPR050508">
    <property type="entry name" value="Methyltransf_Superfamily"/>
</dbReference>
<comment type="caution">
    <text evidence="2">The sequence shown here is derived from an EMBL/GenBank/DDBJ whole genome shotgun (WGS) entry which is preliminary data.</text>
</comment>
<dbReference type="EMBL" id="PZZL01000006">
    <property type="protein sequence ID" value="PTM53562.1"/>
    <property type="molecule type" value="Genomic_DNA"/>
</dbReference>
<keyword evidence="2" id="KW-0808">Transferase</keyword>
<name>A0A2T4Z1H6_9HYPH</name>
<dbReference type="Pfam" id="PF08241">
    <property type="entry name" value="Methyltransf_11"/>
    <property type="match status" value="1"/>
</dbReference>
<evidence type="ECO:0000313" key="2">
    <source>
        <dbReference type="EMBL" id="PTM53562.1"/>
    </source>
</evidence>
<proteinExistence type="predicted"/>
<evidence type="ECO:0000313" key="3">
    <source>
        <dbReference type="Proteomes" id="UP000241808"/>
    </source>
</evidence>
<dbReference type="Proteomes" id="UP000241808">
    <property type="component" value="Unassembled WGS sequence"/>
</dbReference>
<feature type="domain" description="Methyltransferase type 11" evidence="1">
    <location>
        <begin position="48"/>
        <end position="144"/>
    </location>
</feature>
<dbReference type="InterPro" id="IPR029063">
    <property type="entry name" value="SAM-dependent_MTases_sf"/>
</dbReference>
<dbReference type="OrthoDB" id="9777830at2"/>
<gene>
    <name evidence="2" type="ORF">C8P69_106216</name>
</gene>
<keyword evidence="3" id="KW-1185">Reference proteome</keyword>
<dbReference type="SUPFAM" id="SSF53335">
    <property type="entry name" value="S-adenosyl-L-methionine-dependent methyltransferases"/>
    <property type="match status" value="1"/>
</dbReference>
<dbReference type="GO" id="GO:0008757">
    <property type="term" value="F:S-adenosylmethionine-dependent methyltransferase activity"/>
    <property type="evidence" value="ECO:0007669"/>
    <property type="project" value="InterPro"/>
</dbReference>
<protein>
    <submittedName>
        <fullName evidence="2">Phosphatidylethanolamine/phosphatidyl-N-methylethanolamine N-methyltransferase</fullName>
    </submittedName>
</protein>
<dbReference type="Gene3D" id="3.40.50.150">
    <property type="entry name" value="Vaccinia Virus protein VP39"/>
    <property type="match status" value="1"/>
</dbReference>
<dbReference type="AlphaFoldDB" id="A0A2T4Z1H6"/>
<organism evidence="2 3">
    <name type="scientific">Phreatobacter oligotrophus</name>
    <dbReference type="NCBI Taxonomy" id="1122261"/>
    <lineage>
        <taxon>Bacteria</taxon>
        <taxon>Pseudomonadati</taxon>
        <taxon>Pseudomonadota</taxon>
        <taxon>Alphaproteobacteria</taxon>
        <taxon>Hyphomicrobiales</taxon>
        <taxon>Phreatobacteraceae</taxon>
        <taxon>Phreatobacter</taxon>
    </lineage>
</organism>
<evidence type="ECO:0000259" key="1">
    <source>
        <dbReference type="Pfam" id="PF08241"/>
    </source>
</evidence>
<reference evidence="2 3" key="1">
    <citation type="submission" date="2018-04" db="EMBL/GenBank/DDBJ databases">
        <title>Genomic Encyclopedia of Archaeal and Bacterial Type Strains, Phase II (KMG-II): from individual species to whole genera.</title>
        <authorList>
            <person name="Goeker M."/>
        </authorList>
    </citation>
    <scope>NUCLEOTIDE SEQUENCE [LARGE SCALE GENOMIC DNA]</scope>
    <source>
        <strain evidence="2 3">DSM 25521</strain>
    </source>
</reference>
<sequence length="226" mass="25121">MAGDLDRHTMERAYARWAPIYDAVCGPIFESGRRAATDAAKRAGRRILELGVGTGLSFQDYGPDHEVYGIDLSEPMVARARDRMASGAFPHVKDVQVMDAHDLAFPDGMFDAITAQFVITLVERPERVLDECARVLKPGGEIILVNHLYSEKGLAAAVERWFSKHAHAFGLRPEFPFHRLEAWAANHGGMEVVERRRVALFGVYTLVRFRKRTVADAAPQVFAATG</sequence>
<dbReference type="PANTHER" id="PTHR42912">
    <property type="entry name" value="METHYLTRANSFERASE"/>
    <property type="match status" value="1"/>
</dbReference>
<keyword evidence="2" id="KW-0489">Methyltransferase</keyword>
<dbReference type="GO" id="GO:0032259">
    <property type="term" value="P:methylation"/>
    <property type="evidence" value="ECO:0007669"/>
    <property type="project" value="UniProtKB-KW"/>
</dbReference>
<dbReference type="CDD" id="cd02440">
    <property type="entry name" value="AdoMet_MTases"/>
    <property type="match status" value="1"/>
</dbReference>
<dbReference type="RefSeq" id="WP_108178329.1">
    <property type="nucleotide sequence ID" value="NZ_PZZL01000006.1"/>
</dbReference>